<dbReference type="InterPro" id="IPR015421">
    <property type="entry name" value="PyrdxlP-dep_Trfase_major"/>
</dbReference>
<evidence type="ECO:0000313" key="6">
    <source>
        <dbReference type="EMBL" id="KKN23491.1"/>
    </source>
</evidence>
<keyword evidence="3" id="KW-0663">Pyridoxal phosphate</keyword>
<name>A0A0F9REH1_9ZZZZ</name>
<comment type="cofactor">
    <cofactor evidence="1">
        <name>pyridoxal 5'-phosphate</name>
        <dbReference type="ChEBI" id="CHEBI:597326"/>
    </cofactor>
</comment>
<gene>
    <name evidence="6" type="ORF">LCGC14_0904480</name>
</gene>
<dbReference type="PANTHER" id="PTHR48097">
    <property type="entry name" value="L-THREONINE ALDOLASE-RELATED"/>
    <property type="match status" value="1"/>
</dbReference>
<evidence type="ECO:0000259" key="5">
    <source>
        <dbReference type="Pfam" id="PF01212"/>
    </source>
</evidence>
<reference evidence="6" key="1">
    <citation type="journal article" date="2015" name="Nature">
        <title>Complex archaea that bridge the gap between prokaryotes and eukaryotes.</title>
        <authorList>
            <person name="Spang A."/>
            <person name="Saw J.H."/>
            <person name="Jorgensen S.L."/>
            <person name="Zaremba-Niedzwiedzka K."/>
            <person name="Martijn J."/>
            <person name="Lind A.E."/>
            <person name="van Eijk R."/>
            <person name="Schleper C."/>
            <person name="Guy L."/>
            <person name="Ettema T.J."/>
        </authorList>
    </citation>
    <scope>NUCLEOTIDE SEQUENCE</scope>
</reference>
<dbReference type="FunFam" id="3.90.1150.10:FF:000041">
    <property type="entry name" value="Low-specificity L-threonine aldolase"/>
    <property type="match status" value="1"/>
</dbReference>
<accession>A0A0F9REH1</accession>
<dbReference type="Gene3D" id="3.40.640.10">
    <property type="entry name" value="Type I PLP-dependent aspartate aminotransferase-like (Major domain)"/>
    <property type="match status" value="1"/>
</dbReference>
<dbReference type="EMBL" id="LAZR01002966">
    <property type="protein sequence ID" value="KKN23491.1"/>
    <property type="molecule type" value="Genomic_DNA"/>
</dbReference>
<keyword evidence="4" id="KW-0456">Lyase</keyword>
<dbReference type="Gene3D" id="3.90.1150.10">
    <property type="entry name" value="Aspartate Aminotransferase, domain 1"/>
    <property type="match status" value="1"/>
</dbReference>
<organism evidence="6">
    <name type="scientific">marine sediment metagenome</name>
    <dbReference type="NCBI Taxonomy" id="412755"/>
    <lineage>
        <taxon>unclassified sequences</taxon>
        <taxon>metagenomes</taxon>
        <taxon>ecological metagenomes</taxon>
    </lineage>
</organism>
<comment type="similarity">
    <text evidence="2">Belongs to the threonine aldolase family.</text>
</comment>
<feature type="domain" description="Aromatic amino acid beta-eliminating lyase/threonine aldolase" evidence="5">
    <location>
        <begin position="33"/>
        <end position="165"/>
    </location>
</feature>
<comment type="caution">
    <text evidence="6">The sequence shown here is derived from an EMBL/GenBank/DDBJ whole genome shotgun (WGS) entry which is preliminary data.</text>
</comment>
<dbReference type="PANTHER" id="PTHR48097:SF9">
    <property type="entry name" value="L-THREONINE ALDOLASE"/>
    <property type="match status" value="1"/>
</dbReference>
<evidence type="ECO:0000256" key="2">
    <source>
        <dbReference type="ARBA" id="ARBA00006966"/>
    </source>
</evidence>
<dbReference type="AlphaFoldDB" id="A0A0F9REH1"/>
<evidence type="ECO:0000256" key="4">
    <source>
        <dbReference type="ARBA" id="ARBA00023239"/>
    </source>
</evidence>
<sequence length="218" mass="23009">MKDPQPDLELARNVLATEAKCISALVDRVDERFAAAAREAGLKLHLDGARLWNAAAASGVNEAEHAKYFDSVAVCFSKALGAPVGSAIAGDADFIAEARRFRKMFGGGMRQAGIIAAGAIYALENNRDRIADDHANAKRLAEGLAEIDGIEIDPATVETNLVYFRVTTIPAADLVEGLDAEGIALLGGNGSLRAVPNMMTSRDDIDTTLKAVAKIMKG</sequence>
<dbReference type="GO" id="GO:0006545">
    <property type="term" value="P:glycine biosynthetic process"/>
    <property type="evidence" value="ECO:0007669"/>
    <property type="project" value="TreeGrafter"/>
</dbReference>
<dbReference type="SUPFAM" id="SSF53383">
    <property type="entry name" value="PLP-dependent transferases"/>
    <property type="match status" value="1"/>
</dbReference>
<evidence type="ECO:0000256" key="3">
    <source>
        <dbReference type="ARBA" id="ARBA00022898"/>
    </source>
</evidence>
<dbReference type="GO" id="GO:0008732">
    <property type="term" value="F:L-allo-threonine aldolase activity"/>
    <property type="evidence" value="ECO:0007669"/>
    <property type="project" value="TreeGrafter"/>
</dbReference>
<dbReference type="GO" id="GO:0006567">
    <property type="term" value="P:L-threonine catabolic process"/>
    <property type="evidence" value="ECO:0007669"/>
    <property type="project" value="TreeGrafter"/>
</dbReference>
<evidence type="ECO:0000256" key="1">
    <source>
        <dbReference type="ARBA" id="ARBA00001933"/>
    </source>
</evidence>
<dbReference type="InterPro" id="IPR015424">
    <property type="entry name" value="PyrdxlP-dep_Trfase"/>
</dbReference>
<proteinExistence type="inferred from homology"/>
<dbReference type="InterPro" id="IPR001597">
    <property type="entry name" value="ArAA_b-elim_lyase/Thr_aldolase"/>
</dbReference>
<dbReference type="Pfam" id="PF01212">
    <property type="entry name" value="Beta_elim_lyase"/>
    <property type="match status" value="1"/>
</dbReference>
<dbReference type="GO" id="GO:0005829">
    <property type="term" value="C:cytosol"/>
    <property type="evidence" value="ECO:0007669"/>
    <property type="project" value="TreeGrafter"/>
</dbReference>
<protein>
    <recommendedName>
        <fullName evidence="5">Aromatic amino acid beta-eliminating lyase/threonine aldolase domain-containing protein</fullName>
    </recommendedName>
</protein>
<dbReference type="InterPro" id="IPR015422">
    <property type="entry name" value="PyrdxlP-dep_Trfase_small"/>
</dbReference>